<dbReference type="Proteomes" id="UP000694388">
    <property type="component" value="Unplaced"/>
</dbReference>
<comment type="similarity">
    <text evidence="1">Belongs to the 5'(3')-deoxyribonucleotidase family.</text>
</comment>
<keyword evidence="4" id="KW-0460">Magnesium</keyword>
<dbReference type="OMA" id="DHMHANI"/>
<sequence length="287" mass="33120">ENIEKYVVKEPKLALLLSRMSDVGKVFLVTNSDYTYTDKIMTYLFDFPHGPKVSSSYHWPLNKFQILPIPYGNIMKYFTFYEKKLFFVGSSDMICDLLGVKGKEILYIGDHIFGDILKSKKRQGWRTFLVIPELAQMANHPRCMDGKRSLCINLSILLEYFCLQKVTHDMDMCYGMMGSLFRSGSRPTLFASQVMRYADLYASSFINLLYYPFSYLFRAPHVLMPHESTVDHMHANIAESPMATRNRVLSDLDGGKWNETDSLGEARPAHHPALPREITHCHDEDED</sequence>
<dbReference type="InterPro" id="IPR023214">
    <property type="entry name" value="HAD_sf"/>
</dbReference>
<feature type="region of interest" description="Disordered" evidence="5">
    <location>
        <begin position="260"/>
        <end position="287"/>
    </location>
</feature>
<proteinExistence type="inferred from homology"/>
<accession>A0A8C4QCP8</accession>
<dbReference type="PANTHER" id="PTHR12103:SF15">
    <property type="entry name" value="CYTOSOLIC PURINE 5'-NUCLEOTIDASE"/>
    <property type="match status" value="1"/>
</dbReference>
<evidence type="ECO:0000313" key="6">
    <source>
        <dbReference type="Ensembl" id="ENSEBUP00000012957.1"/>
    </source>
</evidence>
<evidence type="ECO:0000256" key="1">
    <source>
        <dbReference type="ARBA" id="ARBA00009589"/>
    </source>
</evidence>
<dbReference type="InterPro" id="IPR008380">
    <property type="entry name" value="HAD-SF_hydro_IG_5-nucl"/>
</dbReference>
<evidence type="ECO:0000256" key="2">
    <source>
        <dbReference type="ARBA" id="ARBA00022723"/>
    </source>
</evidence>
<keyword evidence="3" id="KW-0378">Hydrolase</keyword>
<feature type="compositionally biased region" description="Basic and acidic residues" evidence="5">
    <location>
        <begin position="277"/>
        <end position="287"/>
    </location>
</feature>
<protein>
    <submittedName>
        <fullName evidence="6">5'-nucleotidase, cytosolic II</fullName>
    </submittedName>
</protein>
<dbReference type="AlphaFoldDB" id="A0A8C4QCP8"/>
<keyword evidence="7" id="KW-1185">Reference proteome</keyword>
<keyword evidence="2" id="KW-0479">Metal-binding</keyword>
<dbReference type="GO" id="GO:0008253">
    <property type="term" value="F:5'-nucleotidase activity"/>
    <property type="evidence" value="ECO:0007669"/>
    <property type="project" value="TreeGrafter"/>
</dbReference>
<organism evidence="6 7">
    <name type="scientific">Eptatretus burgeri</name>
    <name type="common">Inshore hagfish</name>
    <dbReference type="NCBI Taxonomy" id="7764"/>
    <lineage>
        <taxon>Eukaryota</taxon>
        <taxon>Metazoa</taxon>
        <taxon>Chordata</taxon>
        <taxon>Craniata</taxon>
        <taxon>Vertebrata</taxon>
        <taxon>Cyclostomata</taxon>
        <taxon>Myxini</taxon>
        <taxon>Myxiniformes</taxon>
        <taxon>Myxinidae</taxon>
        <taxon>Eptatretinae</taxon>
        <taxon>Eptatretus</taxon>
    </lineage>
</organism>
<dbReference type="Pfam" id="PF05761">
    <property type="entry name" value="5_nucleotid"/>
    <property type="match status" value="3"/>
</dbReference>
<dbReference type="SUPFAM" id="SSF56784">
    <property type="entry name" value="HAD-like"/>
    <property type="match status" value="1"/>
</dbReference>
<dbReference type="GO" id="GO:0046872">
    <property type="term" value="F:metal ion binding"/>
    <property type="evidence" value="ECO:0007669"/>
    <property type="project" value="UniProtKB-KW"/>
</dbReference>
<evidence type="ECO:0000313" key="7">
    <source>
        <dbReference type="Proteomes" id="UP000694388"/>
    </source>
</evidence>
<dbReference type="Gene3D" id="3.40.50.1000">
    <property type="entry name" value="HAD superfamily/HAD-like"/>
    <property type="match status" value="2"/>
</dbReference>
<evidence type="ECO:0000256" key="3">
    <source>
        <dbReference type="ARBA" id="ARBA00022801"/>
    </source>
</evidence>
<evidence type="ECO:0000256" key="5">
    <source>
        <dbReference type="SAM" id="MobiDB-lite"/>
    </source>
</evidence>
<dbReference type="GeneTree" id="ENSGT00940000162369"/>
<reference evidence="6" key="2">
    <citation type="submission" date="2025-09" db="UniProtKB">
        <authorList>
            <consortium name="Ensembl"/>
        </authorList>
    </citation>
    <scope>IDENTIFICATION</scope>
</reference>
<name>A0A8C4QCP8_EPTBU</name>
<reference evidence="6" key="1">
    <citation type="submission" date="2025-08" db="UniProtKB">
        <authorList>
            <consortium name="Ensembl"/>
        </authorList>
    </citation>
    <scope>IDENTIFICATION</scope>
</reference>
<dbReference type="InterPro" id="IPR036412">
    <property type="entry name" value="HAD-like_sf"/>
</dbReference>
<evidence type="ECO:0000256" key="4">
    <source>
        <dbReference type="ARBA" id="ARBA00022842"/>
    </source>
</evidence>
<dbReference type="PANTHER" id="PTHR12103">
    <property type="entry name" value="5'-NUCLEOTIDASE DOMAIN-CONTAINING"/>
    <property type="match status" value="1"/>
</dbReference>
<dbReference type="Ensembl" id="ENSEBUT00000013534.1">
    <property type="protein sequence ID" value="ENSEBUP00000012957.1"/>
    <property type="gene ID" value="ENSEBUG00000008207.1"/>
</dbReference>